<feature type="transmembrane region" description="Helical" evidence="7">
    <location>
        <begin position="422"/>
        <end position="448"/>
    </location>
</feature>
<evidence type="ECO:0000259" key="8">
    <source>
        <dbReference type="Pfam" id="PF02687"/>
    </source>
</evidence>
<dbReference type="Proteomes" id="UP000824496">
    <property type="component" value="Chromosome"/>
</dbReference>
<evidence type="ECO:0000256" key="4">
    <source>
        <dbReference type="ARBA" id="ARBA00022989"/>
    </source>
</evidence>
<keyword evidence="10" id="KW-1185">Reference proteome</keyword>
<dbReference type="EMBL" id="AP025017">
    <property type="protein sequence ID" value="BDA64730.1"/>
    <property type="molecule type" value="Genomic_DNA"/>
</dbReference>
<reference evidence="9 10" key="1">
    <citation type="submission" date="2021-08" db="EMBL/GenBank/DDBJ databases">
        <title>Whole genome sequence of novel Actinomyces species strain MAS-1.</title>
        <authorList>
            <person name="Saito M."/>
            <person name="Kuwahara N."/>
            <person name="Takizawa T."/>
            <person name="Gotouda H."/>
            <person name="Ochiai T."/>
        </authorList>
    </citation>
    <scope>NUCLEOTIDE SEQUENCE [LARGE SCALE GENOMIC DNA]</scope>
    <source>
        <strain evidence="9 10">MAS-1</strain>
    </source>
</reference>
<feature type="transmembrane region" description="Helical" evidence="7">
    <location>
        <begin position="783"/>
        <end position="802"/>
    </location>
</feature>
<feature type="transmembrane region" description="Helical" evidence="7">
    <location>
        <begin position="339"/>
        <end position="363"/>
    </location>
</feature>
<evidence type="ECO:0000256" key="5">
    <source>
        <dbReference type="ARBA" id="ARBA00023136"/>
    </source>
</evidence>
<evidence type="ECO:0000256" key="2">
    <source>
        <dbReference type="ARBA" id="ARBA00022475"/>
    </source>
</evidence>
<feature type="transmembrane region" description="Helical" evidence="7">
    <location>
        <begin position="394"/>
        <end position="416"/>
    </location>
</feature>
<proteinExistence type="inferred from homology"/>
<accession>A0ABN6K5D3</accession>
<keyword evidence="3 7" id="KW-0812">Transmembrane</keyword>
<comment type="similarity">
    <text evidence="6">Belongs to the ABC-4 integral membrane protein family.</text>
</comment>
<evidence type="ECO:0000256" key="1">
    <source>
        <dbReference type="ARBA" id="ARBA00004651"/>
    </source>
</evidence>
<protein>
    <submittedName>
        <fullName evidence="9">ABC-type transport system permease</fullName>
    </submittedName>
</protein>
<name>A0ABN6K5D3_9ACTO</name>
<dbReference type="Pfam" id="PF02687">
    <property type="entry name" value="FtsX"/>
    <property type="match status" value="2"/>
</dbReference>
<feature type="transmembrane region" description="Helical" evidence="7">
    <location>
        <begin position="298"/>
        <end position="327"/>
    </location>
</feature>
<dbReference type="PANTHER" id="PTHR30572">
    <property type="entry name" value="MEMBRANE COMPONENT OF TRANSPORTER-RELATED"/>
    <property type="match status" value="1"/>
</dbReference>
<keyword evidence="5 7" id="KW-0472">Membrane</keyword>
<feature type="transmembrane region" description="Helical" evidence="7">
    <location>
        <begin position="689"/>
        <end position="708"/>
    </location>
</feature>
<keyword evidence="2" id="KW-1003">Cell membrane</keyword>
<feature type="domain" description="ABC3 transporter permease C-terminal" evidence="8">
    <location>
        <begin position="695"/>
        <end position="811"/>
    </location>
</feature>
<organism evidence="9 10">
    <name type="scientific">Actinomyces capricornis</name>
    <dbReference type="NCBI Taxonomy" id="2755559"/>
    <lineage>
        <taxon>Bacteria</taxon>
        <taxon>Bacillati</taxon>
        <taxon>Actinomycetota</taxon>
        <taxon>Actinomycetes</taxon>
        <taxon>Actinomycetales</taxon>
        <taxon>Actinomycetaceae</taxon>
        <taxon>Actinomyces</taxon>
    </lineage>
</organism>
<evidence type="ECO:0000313" key="9">
    <source>
        <dbReference type="EMBL" id="BDA64730.1"/>
    </source>
</evidence>
<dbReference type="InterPro" id="IPR003838">
    <property type="entry name" value="ABC3_permease_C"/>
</dbReference>
<sequence>MPALLDLRRTAAAVVAVALAAALMAFAFIVSDSFATMLTSNARASVGGADAVVIAGRNRALSDQEVQDLSTLPEVQEVRPYREEHIYIDRPGHANDEHAFVLDIPPLTGETRLTSGRLPQADGEIAISASLAQHQDLEVGSTVPLSPDAEGGSHSSATVVGIIRPGAEVSRKDPREAFIFASPREQTALGLPDQYAVLYLTAAGGTSGSQLIDAASAAMAPTQPEAIVQSAQESIEQRTTDGNKVDSAALILLKVLGPVCAVVSAIVIATTFTTLVAKQTRTIGLLRCVGASRRQVRLAVLRAGLITGLAGSVLGSALGALMAVILIRAHVIDALGPRYLTVSWSPFALTILLSVLITLAAVLRPAHQGTRVSPLIALTGQVAAAAALGRRRAAAGLAGLVLAGLGVAVILAGISLRSPEVTALGAVVMVLGILSALPLLVVGAARIVERLGGGARRPVLQLACRNLARNPGRAAATTASLLVSVAVAATMATGLSSLNASMEGYVAAGSPIDIRVQEIAPDRDTAALTRQIENVDGVESTILVPTPELHLDAQDRSEEITVSAIDDGAIAPIVRSRHGLEGLDDNTLVVGGIFHLAEGSEVTLSGPAGTRRLRVHVEEGGYGPVITEATAEALTGGEPVTTSLWARTTGDGSNGAVAGAVRQELHGSGLLVSSTDQGRRFFTEQVKRTGLIISAILALSLLITLSGLSNTAEVSVVERTREVGVLRATGAERATIRRLFLTESVLMALLGGVIGTAVGIGVGAAGLAALIGTENGASAQVAVPWLILAGVVLVSGAVGAVACLRPAGRAAAVAPVAALATD</sequence>
<comment type="subcellular location">
    <subcellularLocation>
        <location evidence="1">Cell membrane</location>
        <topology evidence="1">Multi-pass membrane protein</topology>
    </subcellularLocation>
</comment>
<feature type="transmembrane region" description="Helical" evidence="7">
    <location>
        <begin position="255"/>
        <end position="277"/>
    </location>
</feature>
<keyword evidence="4 7" id="KW-1133">Transmembrane helix</keyword>
<feature type="transmembrane region" description="Helical" evidence="7">
    <location>
        <begin position="745"/>
        <end position="771"/>
    </location>
</feature>
<evidence type="ECO:0000256" key="3">
    <source>
        <dbReference type="ARBA" id="ARBA00022692"/>
    </source>
</evidence>
<evidence type="ECO:0000256" key="7">
    <source>
        <dbReference type="SAM" id="Phobius"/>
    </source>
</evidence>
<evidence type="ECO:0000313" key="10">
    <source>
        <dbReference type="Proteomes" id="UP000824496"/>
    </source>
</evidence>
<dbReference type="InterPro" id="IPR050250">
    <property type="entry name" value="Macrolide_Exporter_MacB"/>
</dbReference>
<dbReference type="PANTHER" id="PTHR30572:SF4">
    <property type="entry name" value="ABC TRANSPORTER PERMEASE YTRF"/>
    <property type="match status" value="1"/>
</dbReference>
<dbReference type="RefSeq" id="WP_223907050.1">
    <property type="nucleotide sequence ID" value="NZ_AP025017.1"/>
</dbReference>
<feature type="domain" description="ABC3 transporter permease C-terminal" evidence="8">
    <location>
        <begin position="259"/>
        <end position="367"/>
    </location>
</feature>
<gene>
    <name evidence="9" type="ORF">MANAM107_15640</name>
</gene>
<evidence type="ECO:0000256" key="6">
    <source>
        <dbReference type="ARBA" id="ARBA00038076"/>
    </source>
</evidence>